<gene>
    <name evidence="1" type="ORF">SAMN04487995_5627</name>
</gene>
<reference evidence="1 2" key="1">
    <citation type="submission" date="2016-10" db="EMBL/GenBank/DDBJ databases">
        <authorList>
            <person name="de Groot N.N."/>
        </authorList>
    </citation>
    <scope>NUCLEOTIDE SEQUENCE [LARGE SCALE GENOMIC DNA]</scope>
    <source>
        <strain evidence="1 2">DSM 19938</strain>
    </source>
</reference>
<dbReference type="AlphaFoldDB" id="A0A1H7ACU8"/>
<name>A0A1H7ACU8_9BACT</name>
<keyword evidence="2" id="KW-1185">Reference proteome</keyword>
<sequence length="205" mass="23748">MLLNNNMNTRYKGSFFKFSVKLFSIVFLFFLMGCDQPEEKAVDKKMYYDLKGFIETQITFLSEQKPTVNKILTVAGKNESRSTKEVDWKKELELFIQADINKPAYSKSFEVTKPDSLTSTFTLKTDENIPVKSVTVRLDKITGNPVLIKALLKSENKLYQSEKNIELHCIGESNQWHVTYYSIKGYQKLATMDKKDFSIESKVIY</sequence>
<protein>
    <submittedName>
        <fullName evidence="1">Uncharacterized protein</fullName>
    </submittedName>
</protein>
<dbReference type="Proteomes" id="UP000199532">
    <property type="component" value="Unassembled WGS sequence"/>
</dbReference>
<proteinExistence type="predicted"/>
<evidence type="ECO:0000313" key="1">
    <source>
        <dbReference type="EMBL" id="SEJ63473.1"/>
    </source>
</evidence>
<dbReference type="STRING" id="408657.SAMN04487995_5627"/>
<organism evidence="1 2">
    <name type="scientific">Dyadobacter koreensis</name>
    <dbReference type="NCBI Taxonomy" id="408657"/>
    <lineage>
        <taxon>Bacteria</taxon>
        <taxon>Pseudomonadati</taxon>
        <taxon>Bacteroidota</taxon>
        <taxon>Cytophagia</taxon>
        <taxon>Cytophagales</taxon>
        <taxon>Spirosomataceae</taxon>
        <taxon>Dyadobacter</taxon>
    </lineage>
</organism>
<dbReference type="EMBL" id="FNXY01000010">
    <property type="protein sequence ID" value="SEJ63473.1"/>
    <property type="molecule type" value="Genomic_DNA"/>
</dbReference>
<evidence type="ECO:0000313" key="2">
    <source>
        <dbReference type="Proteomes" id="UP000199532"/>
    </source>
</evidence>
<accession>A0A1H7ACU8</accession>